<name>A0A1Q8TAI1_9GAMM</name>
<dbReference type="AlphaFoldDB" id="A0A1Q8TAI1"/>
<feature type="region of interest" description="Disordered" evidence="1">
    <location>
        <begin position="117"/>
        <end position="151"/>
    </location>
</feature>
<gene>
    <name evidence="2" type="ORF">BTW10_13050</name>
</gene>
<keyword evidence="3" id="KW-1185">Reference proteome</keyword>
<accession>A0A1Q8TAI1</accession>
<feature type="region of interest" description="Disordered" evidence="1">
    <location>
        <begin position="1"/>
        <end position="23"/>
    </location>
</feature>
<evidence type="ECO:0000256" key="1">
    <source>
        <dbReference type="SAM" id="MobiDB-lite"/>
    </source>
</evidence>
<dbReference type="Proteomes" id="UP000186806">
    <property type="component" value="Unassembled WGS sequence"/>
</dbReference>
<sequence length="151" mass="17283">MAEQRFTKEPAPGKWIQPGTDSKTIGRQIIGNAYRDYLERNGMTDDATAQRQQAREDFKARRYGTTDALEDAYQAAQERKANAWKDDAQAQRDAARHEFLAKRYGTTDSIEDAYQAAQERKQNAWRDDAQSQAARDKARNDFLDKRYGGGK</sequence>
<dbReference type="EMBL" id="MSDQ01000032">
    <property type="protein sequence ID" value="OLO10628.1"/>
    <property type="molecule type" value="Genomic_DNA"/>
</dbReference>
<evidence type="ECO:0000313" key="3">
    <source>
        <dbReference type="Proteomes" id="UP000186806"/>
    </source>
</evidence>
<dbReference type="RefSeq" id="WP_075369764.1">
    <property type="nucleotide sequence ID" value="NZ_MSDQ01000032.1"/>
</dbReference>
<organism evidence="2 3">
    <name type="scientific">Chromohalobacter japonicus</name>
    <dbReference type="NCBI Taxonomy" id="223900"/>
    <lineage>
        <taxon>Bacteria</taxon>
        <taxon>Pseudomonadati</taxon>
        <taxon>Pseudomonadota</taxon>
        <taxon>Gammaproteobacteria</taxon>
        <taxon>Oceanospirillales</taxon>
        <taxon>Halomonadaceae</taxon>
        <taxon>Chromohalobacter</taxon>
    </lineage>
</organism>
<protein>
    <submittedName>
        <fullName evidence="2">Uncharacterized protein</fullName>
    </submittedName>
</protein>
<evidence type="ECO:0000313" key="2">
    <source>
        <dbReference type="EMBL" id="OLO10628.1"/>
    </source>
</evidence>
<comment type="caution">
    <text evidence="2">The sequence shown here is derived from an EMBL/GenBank/DDBJ whole genome shotgun (WGS) entry which is preliminary data.</text>
</comment>
<feature type="region of interest" description="Disordered" evidence="1">
    <location>
        <begin position="41"/>
        <end position="62"/>
    </location>
</feature>
<proteinExistence type="predicted"/>
<feature type="compositionally biased region" description="Basic and acidic residues" evidence="1">
    <location>
        <begin position="118"/>
        <end position="151"/>
    </location>
</feature>
<reference evidence="2 3" key="1">
    <citation type="submission" date="2016-12" db="EMBL/GenBank/DDBJ databases">
        <title>Draft genome sequences of strains Salinicola socius SMB35, Salinicola sp. MH3R3-1 and Chromohalobacter sp. SMB17 from the Verkhnekamsk potash mining region of Russia.</title>
        <authorList>
            <person name="Mavrodi D.V."/>
            <person name="Olsson B.E."/>
            <person name="Korsakova E.S."/>
            <person name="Pyankova A."/>
            <person name="Mavrodi O.V."/>
            <person name="Plotnikova E.G."/>
        </authorList>
    </citation>
    <scope>NUCLEOTIDE SEQUENCE [LARGE SCALE GENOMIC DNA]</scope>
    <source>
        <strain evidence="2 3">SMB17</strain>
    </source>
</reference>